<keyword evidence="10" id="KW-1185">Reference proteome</keyword>
<dbReference type="GeneTree" id="ENSGT00940000166124"/>
<organism evidence="9 10">
    <name type="scientific">Ciona savignyi</name>
    <name type="common">Pacific transparent sea squirt</name>
    <dbReference type="NCBI Taxonomy" id="51511"/>
    <lineage>
        <taxon>Eukaryota</taxon>
        <taxon>Metazoa</taxon>
        <taxon>Chordata</taxon>
        <taxon>Tunicata</taxon>
        <taxon>Ascidiacea</taxon>
        <taxon>Phlebobranchia</taxon>
        <taxon>Cionidae</taxon>
        <taxon>Ciona</taxon>
    </lineage>
</organism>
<comment type="subcellular location">
    <subcellularLocation>
        <location evidence="1">Membrane</location>
    </subcellularLocation>
</comment>
<accession>H2ZGL5</accession>
<evidence type="ECO:0000256" key="3">
    <source>
        <dbReference type="ARBA" id="ARBA00022737"/>
    </source>
</evidence>
<keyword evidence="4 7" id="KW-0106">Calcium</keyword>
<feature type="domain" description="Cadherin" evidence="8">
    <location>
        <begin position="560"/>
        <end position="686"/>
    </location>
</feature>
<dbReference type="HOGENOM" id="CLU_006480_5_4_1"/>
<dbReference type="InterPro" id="IPR020894">
    <property type="entry name" value="Cadherin_CS"/>
</dbReference>
<dbReference type="InterPro" id="IPR002126">
    <property type="entry name" value="Cadherin-like_dom"/>
</dbReference>
<dbReference type="FunFam" id="2.60.40.60:FF:000041">
    <property type="entry name" value="FAT atypical cadherin 1"/>
    <property type="match status" value="1"/>
</dbReference>
<dbReference type="AlphaFoldDB" id="H2ZGL5"/>
<dbReference type="Pfam" id="PF00028">
    <property type="entry name" value="Cadherin"/>
    <property type="match status" value="5"/>
</dbReference>
<sequence length="698" mass="76711">IVIRIGDLNDHRPEFEEPVYEGTVLENTPVGTRVMQVTAVDGDIDLDRNGNMIYRIWSSIHPSSQDLFRITSDGVIYTQGNLDREVQKEHIFIIEVDDQGSPSSLQSYCRVVITIGDVNEHPPRFTASRYSGHVTVGVADESVGPDDMASTSIVTVRASDQDMGENARILYFIGNDDGRWRINSATGEVFSARRLTADSSQPALLTVQASDIGNPALSSSQNAQVIINILQTDEAPPKFSKPHYNSILYTPTGNGAIVSQEVSAHYTDSSVQHNITYSITGGNIGSAFSINPKTGVVTVNRTITTLGNLDFEQRTNYRLQVRARDAASRAYSDVQVLIQVVDINDNDPIFIQTSYTKSLPENTRVGTEVVKVHAVDLDSGSFGAISYSIIQSPTSDGGQFLIDFDTGVIWTASNLDAETQQIMEFVVRATDGGSPAKYSDVTVTLSVEDVNDNPPEFEKVNYEFYISAEASYQSFIGKVTAIDPDSSETNLVYSIRQSENARGKFVSLSHMGVSIILKPLDREEQGHYDLTIIATDGLHSATSVVSVEIGDINDNTPKCSQLWYEGRVSEDAPTHTLLLRVVSTDADISEAGRISYQLSGTGSNQFNLDPRTENKTYCTISILHLIYCILCKWDTGTLINLAIINFYNNIIIIMTSQAIDDGAERMSSTATLHLQILDVNDNPPIFDQNQYVNICVKQ</sequence>
<dbReference type="PROSITE" id="PS00232">
    <property type="entry name" value="CADHERIN_1"/>
    <property type="match status" value="3"/>
</dbReference>
<dbReference type="CDD" id="cd11304">
    <property type="entry name" value="Cadherin_repeat"/>
    <property type="match status" value="6"/>
</dbReference>
<keyword evidence="5" id="KW-1133">Transmembrane helix</keyword>
<reference evidence="10" key="1">
    <citation type="submission" date="2003-08" db="EMBL/GenBank/DDBJ databases">
        <authorList>
            <person name="Birren B."/>
            <person name="Nusbaum C."/>
            <person name="Abebe A."/>
            <person name="Abouelleil A."/>
            <person name="Adekoya E."/>
            <person name="Ait-zahra M."/>
            <person name="Allen N."/>
            <person name="Allen T."/>
            <person name="An P."/>
            <person name="Anderson M."/>
            <person name="Anderson S."/>
            <person name="Arachchi H."/>
            <person name="Armbruster J."/>
            <person name="Bachantsang P."/>
            <person name="Baldwin J."/>
            <person name="Barry A."/>
            <person name="Bayul T."/>
            <person name="Blitshsteyn B."/>
            <person name="Bloom T."/>
            <person name="Blye J."/>
            <person name="Boguslavskiy L."/>
            <person name="Borowsky M."/>
            <person name="Boukhgalter B."/>
            <person name="Brunache A."/>
            <person name="Butler J."/>
            <person name="Calixte N."/>
            <person name="Calvo S."/>
            <person name="Camarata J."/>
            <person name="Campo K."/>
            <person name="Chang J."/>
            <person name="Cheshatsang Y."/>
            <person name="Citroen M."/>
            <person name="Collymore A."/>
            <person name="Considine T."/>
            <person name="Cook A."/>
            <person name="Cooke P."/>
            <person name="Corum B."/>
            <person name="Cuomo C."/>
            <person name="David R."/>
            <person name="Dawoe T."/>
            <person name="Degray S."/>
            <person name="Dodge S."/>
            <person name="Dooley K."/>
            <person name="Dorje P."/>
            <person name="Dorjee K."/>
            <person name="Dorris L."/>
            <person name="Duffey N."/>
            <person name="Dupes A."/>
            <person name="Elkins T."/>
            <person name="Engels R."/>
            <person name="Erickson J."/>
            <person name="Farina A."/>
            <person name="Faro S."/>
            <person name="Ferreira P."/>
            <person name="Fischer H."/>
            <person name="Fitzgerald M."/>
            <person name="Foley K."/>
            <person name="Gage D."/>
            <person name="Galagan J."/>
            <person name="Gearin G."/>
            <person name="Gnerre S."/>
            <person name="Gnirke A."/>
            <person name="Goyette A."/>
            <person name="Graham J."/>
            <person name="Grandbois E."/>
            <person name="Gyaltsen K."/>
            <person name="Hafez N."/>
            <person name="Hagopian D."/>
            <person name="Hagos B."/>
            <person name="Hall J."/>
            <person name="Hatcher B."/>
            <person name="Heller A."/>
            <person name="Higgins H."/>
            <person name="Honan T."/>
            <person name="Horn A."/>
            <person name="Houde N."/>
            <person name="Hughes L."/>
            <person name="Hulme W."/>
            <person name="Husby E."/>
            <person name="Iliev I."/>
            <person name="Jaffe D."/>
            <person name="Jones C."/>
            <person name="Kamal M."/>
            <person name="Kamat A."/>
            <person name="Kamvysselis M."/>
            <person name="Karlsson E."/>
            <person name="Kells C."/>
            <person name="Kieu A."/>
            <person name="Kisner P."/>
            <person name="Kodira C."/>
            <person name="Kulbokas E."/>
            <person name="Labutti K."/>
            <person name="Lama D."/>
            <person name="Landers T."/>
            <person name="Leger J."/>
            <person name="Levine S."/>
            <person name="Lewis D."/>
            <person name="Lewis T."/>
            <person name="Lindblad-toh K."/>
            <person name="Liu X."/>
            <person name="Lokyitsang T."/>
            <person name="Lokyitsang Y."/>
            <person name="Lucien O."/>
            <person name="Lui A."/>
            <person name="Ma L.J."/>
            <person name="Mabbitt R."/>
            <person name="Macdonald J."/>
            <person name="Maclean C."/>
            <person name="Major J."/>
            <person name="Manning J."/>
            <person name="Marabella R."/>
            <person name="Maru K."/>
            <person name="Matthews C."/>
            <person name="Mauceli E."/>
            <person name="Mccarthy M."/>
            <person name="Mcdonough S."/>
            <person name="Mcghee T."/>
            <person name="Meldrim J."/>
            <person name="Meneus L."/>
            <person name="Mesirov J."/>
            <person name="Mihalev A."/>
            <person name="Mihova T."/>
            <person name="Mikkelsen T."/>
            <person name="Mlenga V."/>
            <person name="Moru K."/>
            <person name="Mozes J."/>
            <person name="Mulrain L."/>
            <person name="Munson G."/>
            <person name="Naylor J."/>
            <person name="Newes C."/>
            <person name="Nguyen C."/>
            <person name="Nguyen N."/>
            <person name="Nguyen T."/>
            <person name="Nicol R."/>
            <person name="Nielsen C."/>
            <person name="Nizzari M."/>
            <person name="Norbu C."/>
            <person name="Norbu N."/>
            <person name="O'donnell P."/>
            <person name="Okoawo O."/>
            <person name="O'leary S."/>
            <person name="Omotosho B."/>
            <person name="O'neill K."/>
            <person name="Osman S."/>
            <person name="Parker S."/>
            <person name="Perrin D."/>
            <person name="Phunkhang P."/>
            <person name="Piqani B."/>
            <person name="Purcell S."/>
            <person name="Rachupka T."/>
            <person name="Ramasamy U."/>
            <person name="Rameau R."/>
            <person name="Ray V."/>
            <person name="Raymond C."/>
            <person name="Retta R."/>
            <person name="Richardson S."/>
            <person name="Rise C."/>
            <person name="Rodriguez J."/>
            <person name="Rogers J."/>
            <person name="Rogov P."/>
            <person name="Rutman M."/>
            <person name="Schupbach R."/>
            <person name="Seaman C."/>
            <person name="Settipalli S."/>
            <person name="Sharpe T."/>
            <person name="Sheridan J."/>
            <person name="Sherpa N."/>
            <person name="Shi J."/>
            <person name="Smirnov S."/>
            <person name="Smith C."/>
            <person name="Sougnez C."/>
            <person name="Spencer B."/>
            <person name="Stalker J."/>
            <person name="Stange-thomann N."/>
            <person name="Stavropoulos S."/>
            <person name="Stetson K."/>
            <person name="Stone C."/>
            <person name="Stone S."/>
            <person name="Stubbs M."/>
            <person name="Talamas J."/>
            <person name="Tchuinga P."/>
            <person name="Tenzing P."/>
            <person name="Tesfaye S."/>
            <person name="Theodore J."/>
            <person name="Thoulutsang Y."/>
            <person name="Topham K."/>
            <person name="Towey S."/>
            <person name="Tsamla T."/>
            <person name="Tsomo N."/>
            <person name="Vallee D."/>
            <person name="Vassiliev H."/>
            <person name="Venkataraman V."/>
            <person name="Vinson J."/>
            <person name="Vo A."/>
            <person name="Wade C."/>
            <person name="Wang S."/>
            <person name="Wangchuk T."/>
            <person name="Wangdi T."/>
            <person name="Whittaker C."/>
            <person name="Wilkinson J."/>
            <person name="Wu Y."/>
            <person name="Wyman D."/>
            <person name="Yadav S."/>
            <person name="Yang S."/>
            <person name="Yang X."/>
            <person name="Yeager S."/>
            <person name="Yee E."/>
            <person name="Young G."/>
            <person name="Zainoun J."/>
            <person name="Zembeck L."/>
            <person name="Zimmer A."/>
            <person name="Zody M."/>
            <person name="Lander E."/>
        </authorList>
    </citation>
    <scope>NUCLEOTIDE SEQUENCE [LARGE SCALE GENOMIC DNA]</scope>
</reference>
<dbReference type="FunFam" id="2.60.40.60:FF:000020">
    <property type="entry name" value="Dachsous cadherin-related 1b"/>
    <property type="match status" value="1"/>
</dbReference>
<evidence type="ECO:0000256" key="1">
    <source>
        <dbReference type="ARBA" id="ARBA00004370"/>
    </source>
</evidence>
<feature type="domain" description="Cadherin" evidence="8">
    <location>
        <begin position="458"/>
        <end position="559"/>
    </location>
</feature>
<dbReference type="Ensembl" id="ENSCSAVT00000016913.1">
    <property type="protein sequence ID" value="ENSCSAVP00000016731.1"/>
    <property type="gene ID" value="ENSCSAVG00000009836.1"/>
</dbReference>
<dbReference type="PRINTS" id="PR00205">
    <property type="entry name" value="CADHERIN"/>
</dbReference>
<dbReference type="SMART" id="SM00112">
    <property type="entry name" value="CA"/>
    <property type="match status" value="6"/>
</dbReference>
<evidence type="ECO:0000256" key="2">
    <source>
        <dbReference type="ARBA" id="ARBA00022692"/>
    </source>
</evidence>
<dbReference type="InterPro" id="IPR015919">
    <property type="entry name" value="Cadherin-like_sf"/>
</dbReference>
<keyword evidence="3" id="KW-0677">Repeat</keyword>
<dbReference type="GO" id="GO:0005886">
    <property type="term" value="C:plasma membrane"/>
    <property type="evidence" value="ECO:0007669"/>
    <property type="project" value="UniProtKB-SubCell"/>
</dbReference>
<dbReference type="PANTHER" id="PTHR24026:SF126">
    <property type="entry name" value="PROTOCADHERIN FAT 4"/>
    <property type="match status" value="1"/>
</dbReference>
<dbReference type="Gene3D" id="2.60.40.60">
    <property type="entry name" value="Cadherins"/>
    <property type="match status" value="6"/>
</dbReference>
<dbReference type="Proteomes" id="UP000007875">
    <property type="component" value="Unassembled WGS sequence"/>
</dbReference>
<dbReference type="GO" id="GO:0007156">
    <property type="term" value="P:homophilic cell adhesion via plasma membrane adhesion molecules"/>
    <property type="evidence" value="ECO:0007669"/>
    <property type="project" value="InterPro"/>
</dbReference>
<feature type="domain" description="Cadherin" evidence="8">
    <location>
        <begin position="351"/>
        <end position="457"/>
    </location>
</feature>
<feature type="domain" description="Cadherin" evidence="8">
    <location>
        <begin position="16"/>
        <end position="125"/>
    </location>
</feature>
<keyword evidence="6" id="KW-0472">Membrane</keyword>
<dbReference type="SUPFAM" id="SSF49313">
    <property type="entry name" value="Cadherin-like"/>
    <property type="match status" value="6"/>
</dbReference>
<evidence type="ECO:0000313" key="10">
    <source>
        <dbReference type="Proteomes" id="UP000007875"/>
    </source>
</evidence>
<evidence type="ECO:0000259" key="8">
    <source>
        <dbReference type="PROSITE" id="PS50268"/>
    </source>
</evidence>
<evidence type="ECO:0000256" key="6">
    <source>
        <dbReference type="ARBA" id="ARBA00023136"/>
    </source>
</evidence>
<evidence type="ECO:0000256" key="4">
    <source>
        <dbReference type="ARBA" id="ARBA00022837"/>
    </source>
</evidence>
<dbReference type="PROSITE" id="PS50268">
    <property type="entry name" value="CADHERIN_2"/>
    <property type="match status" value="6"/>
</dbReference>
<dbReference type="PANTHER" id="PTHR24026">
    <property type="entry name" value="FAT ATYPICAL CADHERIN-RELATED"/>
    <property type="match status" value="1"/>
</dbReference>
<evidence type="ECO:0000256" key="7">
    <source>
        <dbReference type="PROSITE-ProRule" id="PRU00043"/>
    </source>
</evidence>
<proteinExistence type="predicted"/>
<keyword evidence="2" id="KW-0812">Transmembrane</keyword>
<feature type="domain" description="Cadherin" evidence="8">
    <location>
        <begin position="142"/>
        <end position="239"/>
    </location>
</feature>
<reference evidence="9" key="3">
    <citation type="submission" date="2025-09" db="UniProtKB">
        <authorList>
            <consortium name="Ensembl"/>
        </authorList>
    </citation>
    <scope>IDENTIFICATION</scope>
</reference>
<evidence type="ECO:0000256" key="5">
    <source>
        <dbReference type="ARBA" id="ARBA00022989"/>
    </source>
</evidence>
<evidence type="ECO:0000313" key="9">
    <source>
        <dbReference type="Ensembl" id="ENSCSAVP00000016731.1"/>
    </source>
</evidence>
<feature type="domain" description="Cadherin" evidence="8">
    <location>
        <begin position="255"/>
        <end position="350"/>
    </location>
</feature>
<dbReference type="FunFam" id="2.60.40.60:FF:000092">
    <property type="entry name" value="Protocadherin 8"/>
    <property type="match status" value="2"/>
</dbReference>
<name>H2ZGL5_CIOSA</name>
<reference evidence="9" key="2">
    <citation type="submission" date="2025-08" db="UniProtKB">
        <authorList>
            <consortium name="Ensembl"/>
        </authorList>
    </citation>
    <scope>IDENTIFICATION</scope>
</reference>
<protein>
    <recommendedName>
        <fullName evidence="8">Cadherin domain-containing protein</fullName>
    </recommendedName>
</protein>
<dbReference type="GO" id="GO:0005509">
    <property type="term" value="F:calcium ion binding"/>
    <property type="evidence" value="ECO:0007669"/>
    <property type="project" value="UniProtKB-UniRule"/>
</dbReference>